<dbReference type="InterPro" id="IPR025239">
    <property type="entry name" value="DUF4187"/>
</dbReference>
<accession>A0A8J8NWA0</accession>
<organism evidence="3 4">
    <name type="scientific">Halteria grandinella</name>
    <dbReference type="NCBI Taxonomy" id="5974"/>
    <lineage>
        <taxon>Eukaryota</taxon>
        <taxon>Sar</taxon>
        <taxon>Alveolata</taxon>
        <taxon>Ciliophora</taxon>
        <taxon>Intramacronucleata</taxon>
        <taxon>Spirotrichea</taxon>
        <taxon>Stichotrichia</taxon>
        <taxon>Sporadotrichida</taxon>
        <taxon>Halteriidae</taxon>
        <taxon>Halteria</taxon>
    </lineage>
</organism>
<feature type="compositionally biased region" description="Gly residues" evidence="1">
    <location>
        <begin position="420"/>
        <end position="436"/>
    </location>
</feature>
<keyword evidence="4" id="KW-1185">Reference proteome</keyword>
<dbReference type="InterPro" id="IPR021933">
    <property type="entry name" value="SERRATE/Ars2_N"/>
</dbReference>
<dbReference type="GO" id="GO:0016604">
    <property type="term" value="C:nuclear body"/>
    <property type="evidence" value="ECO:0007669"/>
    <property type="project" value="TreeGrafter"/>
</dbReference>
<dbReference type="Proteomes" id="UP000785679">
    <property type="component" value="Unassembled WGS sequence"/>
</dbReference>
<dbReference type="SUPFAM" id="SSF54928">
    <property type="entry name" value="RNA-binding domain, RBD"/>
    <property type="match status" value="1"/>
</dbReference>
<feature type="domain" description="C2H2-type" evidence="2">
    <location>
        <begin position="354"/>
        <end position="375"/>
    </location>
</feature>
<reference evidence="3" key="1">
    <citation type="submission" date="2019-06" db="EMBL/GenBank/DDBJ databases">
        <authorList>
            <person name="Zheng W."/>
        </authorList>
    </citation>
    <scope>NUCLEOTIDE SEQUENCE</scope>
    <source>
        <strain evidence="3">QDHG01</strain>
    </source>
</reference>
<evidence type="ECO:0000313" key="4">
    <source>
        <dbReference type="Proteomes" id="UP000785679"/>
    </source>
</evidence>
<dbReference type="Pfam" id="PF12066">
    <property type="entry name" value="SERRATE_Ars2_N"/>
    <property type="match status" value="1"/>
</dbReference>
<evidence type="ECO:0000259" key="2">
    <source>
        <dbReference type="PROSITE" id="PS00028"/>
    </source>
</evidence>
<dbReference type="InterPro" id="IPR035979">
    <property type="entry name" value="RBD_domain_sf"/>
</dbReference>
<dbReference type="Pfam" id="PF13821">
    <property type="entry name" value="DUF4187"/>
    <property type="match status" value="1"/>
</dbReference>
<dbReference type="GO" id="GO:0031053">
    <property type="term" value="P:primary miRNA processing"/>
    <property type="evidence" value="ECO:0007669"/>
    <property type="project" value="TreeGrafter"/>
</dbReference>
<proteinExistence type="predicted"/>
<evidence type="ECO:0000256" key="1">
    <source>
        <dbReference type="SAM" id="MobiDB-lite"/>
    </source>
</evidence>
<name>A0A8J8NWA0_HALGN</name>
<comment type="caution">
    <text evidence="3">The sequence shown here is derived from an EMBL/GenBank/DDBJ whole genome shotgun (WGS) entry which is preliminary data.</text>
</comment>
<dbReference type="SMART" id="SM01173">
    <property type="entry name" value="DUF4187"/>
    <property type="match status" value="1"/>
</dbReference>
<dbReference type="EMBL" id="RRYP01005125">
    <property type="protein sequence ID" value="TNV82303.1"/>
    <property type="molecule type" value="Genomic_DNA"/>
</dbReference>
<evidence type="ECO:0000313" key="3">
    <source>
        <dbReference type="EMBL" id="TNV82303.1"/>
    </source>
</evidence>
<feature type="compositionally biased region" description="Basic and acidic residues" evidence="1">
    <location>
        <begin position="437"/>
        <end position="456"/>
    </location>
</feature>
<dbReference type="GO" id="GO:0003676">
    <property type="term" value="F:nucleic acid binding"/>
    <property type="evidence" value="ECO:0007669"/>
    <property type="project" value="InterPro"/>
</dbReference>
<dbReference type="InterPro" id="IPR039727">
    <property type="entry name" value="SE/Ars2"/>
</dbReference>
<dbReference type="OrthoDB" id="342064at2759"/>
<gene>
    <name evidence="3" type="ORF">FGO68_gene14550</name>
</gene>
<dbReference type="PANTHER" id="PTHR13165:SF0">
    <property type="entry name" value="SERRATE RNA EFFECTOR MOLECULE HOMOLOG"/>
    <property type="match status" value="1"/>
</dbReference>
<dbReference type="PANTHER" id="PTHR13165">
    <property type="entry name" value="ARSENITE-RESISTANCE PROTEIN 2"/>
    <property type="match status" value="1"/>
</dbReference>
<feature type="region of interest" description="Disordered" evidence="1">
    <location>
        <begin position="407"/>
        <end position="467"/>
    </location>
</feature>
<dbReference type="InterPro" id="IPR013087">
    <property type="entry name" value="Znf_C2H2_type"/>
</dbReference>
<dbReference type="AlphaFoldDB" id="A0A8J8NWA0"/>
<protein>
    <recommendedName>
        <fullName evidence="2">C2H2-type domain-containing protein</fullName>
    </recommendedName>
</protein>
<sequence>MDRNESQYRYDKYKADWEKKQAEIFYSMHLEDCWFKERYDPLLQYKWQMEKKAQALPLAQKFVEFFVGDQTCRGLNFDQDPSIDYERLGEKAISISGEPFFGFDANQMTLYLKNIPVNVSRWDLLDVLKTTQGFVSLSMSEPLKAQNFERIAWITYDTDANCQLAKQVLEAQYVGDYRLCPVSNQGNRKGVMITPELPDDSAERDLKKCEKLITEVLDVEKEIPATIQDQITEYANRYLNKTQHLDLLLLYLRKVHSYCFYCGEEYDDERTLAAKCGPAHLRNSSKITRFMLDTPNWQTSKQFEDKYLKAADERVAKGPKEIVSPNDDPVLQQMKEQYVNKKTHILTQGSIYQCGACDKKFKTSEFVYKHFFNKHGDVLDEKFNRSRFESMMNENYHNDPKKMINQPGFAAGPQSREGGFRGGFGERGGRGGGFRGGRGDRDDGRGRSYQDYDDPSRYQGQIQNPDRQIVSYDDLF</sequence>
<dbReference type="PROSITE" id="PS00028">
    <property type="entry name" value="ZINC_FINGER_C2H2_1"/>
    <property type="match status" value="1"/>
</dbReference>